<dbReference type="CDD" id="cd07247">
    <property type="entry name" value="SgaA_N_like"/>
    <property type="match status" value="1"/>
</dbReference>
<dbReference type="RefSeq" id="WP_345647264.1">
    <property type="nucleotide sequence ID" value="NZ_BAABEP010000020.1"/>
</dbReference>
<dbReference type="PANTHER" id="PTHR33993:SF10">
    <property type="entry name" value="CONSERVED PROTEIN"/>
    <property type="match status" value="1"/>
</dbReference>
<dbReference type="InterPro" id="IPR052164">
    <property type="entry name" value="Anthracycline_SecMetBiosynth"/>
</dbReference>
<dbReference type="EMBL" id="BAABEP010000020">
    <property type="protein sequence ID" value="GAA3732555.1"/>
    <property type="molecule type" value="Genomic_DNA"/>
</dbReference>
<evidence type="ECO:0000259" key="1">
    <source>
        <dbReference type="PROSITE" id="PS51819"/>
    </source>
</evidence>
<evidence type="ECO:0000313" key="2">
    <source>
        <dbReference type="EMBL" id="GAA3732555.1"/>
    </source>
</evidence>
<dbReference type="Proteomes" id="UP001499884">
    <property type="component" value="Unassembled WGS sequence"/>
</dbReference>
<proteinExistence type="predicted"/>
<gene>
    <name evidence="2" type="ORF">GCM10023082_32520</name>
</gene>
<dbReference type="SUPFAM" id="SSF54593">
    <property type="entry name" value="Glyoxalase/Bleomycin resistance protein/Dihydroxybiphenyl dioxygenase"/>
    <property type="match status" value="2"/>
</dbReference>
<dbReference type="Gene3D" id="3.10.180.10">
    <property type="entry name" value="2,3-Dihydroxybiphenyl 1,2-Dioxygenase, domain 1"/>
    <property type="match status" value="2"/>
</dbReference>
<evidence type="ECO:0000313" key="3">
    <source>
        <dbReference type="Proteomes" id="UP001499884"/>
    </source>
</evidence>
<feature type="domain" description="VOC" evidence="1">
    <location>
        <begin position="17"/>
        <end position="130"/>
    </location>
</feature>
<organism evidence="2 3">
    <name type="scientific">Streptomyces tremellae</name>
    <dbReference type="NCBI Taxonomy" id="1124239"/>
    <lineage>
        <taxon>Bacteria</taxon>
        <taxon>Bacillati</taxon>
        <taxon>Actinomycetota</taxon>
        <taxon>Actinomycetes</taxon>
        <taxon>Kitasatosporales</taxon>
        <taxon>Streptomycetaceae</taxon>
        <taxon>Streptomyces</taxon>
    </lineage>
</organism>
<reference evidence="3" key="1">
    <citation type="journal article" date="2019" name="Int. J. Syst. Evol. Microbiol.">
        <title>The Global Catalogue of Microorganisms (GCM) 10K type strain sequencing project: providing services to taxonomists for standard genome sequencing and annotation.</title>
        <authorList>
            <consortium name="The Broad Institute Genomics Platform"/>
            <consortium name="The Broad Institute Genome Sequencing Center for Infectious Disease"/>
            <person name="Wu L."/>
            <person name="Ma J."/>
        </authorList>
    </citation>
    <scope>NUCLEOTIDE SEQUENCE [LARGE SCALE GENOMIC DNA]</scope>
    <source>
        <strain evidence="3">JCM 30846</strain>
    </source>
</reference>
<comment type="caution">
    <text evidence="2">The sequence shown here is derived from an EMBL/GenBank/DDBJ whole genome shotgun (WGS) entry which is preliminary data.</text>
</comment>
<protein>
    <submittedName>
        <fullName evidence="2">VOC family protein</fullName>
    </submittedName>
</protein>
<dbReference type="InterPro" id="IPR029068">
    <property type="entry name" value="Glyas_Bleomycin-R_OHBP_Dase"/>
</dbReference>
<keyword evidence="3" id="KW-1185">Reference proteome</keyword>
<dbReference type="Pfam" id="PF22677">
    <property type="entry name" value="Ble-like_N"/>
    <property type="match status" value="1"/>
</dbReference>
<name>A0ABP7F7D4_9ACTN</name>
<dbReference type="CDD" id="cd06587">
    <property type="entry name" value="VOC"/>
    <property type="match status" value="1"/>
</dbReference>
<dbReference type="InterPro" id="IPR053863">
    <property type="entry name" value="Glyoxy/Ble-like_N"/>
</dbReference>
<dbReference type="InterPro" id="IPR037523">
    <property type="entry name" value="VOC_core"/>
</dbReference>
<dbReference type="PANTHER" id="PTHR33993">
    <property type="entry name" value="GLYOXALASE-RELATED"/>
    <property type="match status" value="1"/>
</dbReference>
<feature type="domain" description="VOC" evidence="1">
    <location>
        <begin position="141"/>
        <end position="267"/>
    </location>
</feature>
<accession>A0ABP7F7D4</accession>
<sequence>MERSPHTPVPSGALAGAPCWVSLMTHDLAAAEEFYGAVLGWRFRATPLGEEFAVAVGAGGAPAAGIGAVASSLQAGVAWIPYFAVGDADATAARVRERGATVAVGPLTMPVGRAALAADPQGATFGFWAGMTMEGWSVGHGPAPATLRLRTRDAFAAAIFYGEVLGWGAVPEAGLDVRYEQDRVRVADRGGAVAELYGGALESPPDPQVRPRWEVHFRVTDVAAAAGAAAAAGGAVVAPPAQDTVRGAGLVATLRDPDGGVFTVAGG</sequence>
<dbReference type="InterPro" id="IPR041581">
    <property type="entry name" value="Glyoxalase_6"/>
</dbReference>
<dbReference type="PROSITE" id="PS51819">
    <property type="entry name" value="VOC"/>
    <property type="match status" value="2"/>
</dbReference>
<dbReference type="Pfam" id="PF18029">
    <property type="entry name" value="Glyoxalase_6"/>
    <property type="match status" value="1"/>
</dbReference>